<protein>
    <submittedName>
        <fullName evidence="2">Uncharacterized protein</fullName>
    </submittedName>
</protein>
<evidence type="ECO:0000313" key="2">
    <source>
        <dbReference type="EMBL" id="CAG9782907.1"/>
    </source>
</evidence>
<organism evidence="2 3">
    <name type="scientific">Diatraea saccharalis</name>
    <name type="common">sugarcane borer</name>
    <dbReference type="NCBI Taxonomy" id="40085"/>
    <lineage>
        <taxon>Eukaryota</taxon>
        <taxon>Metazoa</taxon>
        <taxon>Ecdysozoa</taxon>
        <taxon>Arthropoda</taxon>
        <taxon>Hexapoda</taxon>
        <taxon>Insecta</taxon>
        <taxon>Pterygota</taxon>
        <taxon>Neoptera</taxon>
        <taxon>Endopterygota</taxon>
        <taxon>Lepidoptera</taxon>
        <taxon>Glossata</taxon>
        <taxon>Ditrysia</taxon>
        <taxon>Pyraloidea</taxon>
        <taxon>Crambidae</taxon>
        <taxon>Crambinae</taxon>
        <taxon>Diatraea</taxon>
    </lineage>
</organism>
<evidence type="ECO:0000313" key="3">
    <source>
        <dbReference type="Proteomes" id="UP001153714"/>
    </source>
</evidence>
<accession>A0A9N9N4D1</accession>
<gene>
    <name evidence="2" type="ORF">DIATSA_LOCUS1131</name>
</gene>
<dbReference type="OrthoDB" id="44061at2759"/>
<feature type="region of interest" description="Disordered" evidence="1">
    <location>
        <begin position="112"/>
        <end position="145"/>
    </location>
</feature>
<reference evidence="2" key="2">
    <citation type="submission" date="2022-10" db="EMBL/GenBank/DDBJ databases">
        <authorList>
            <consortium name="ENA_rothamsted_submissions"/>
            <consortium name="culmorum"/>
            <person name="King R."/>
        </authorList>
    </citation>
    <scope>NUCLEOTIDE SEQUENCE</scope>
</reference>
<dbReference type="Proteomes" id="UP001153714">
    <property type="component" value="Chromosome 10"/>
</dbReference>
<name>A0A9N9N4D1_9NEOP</name>
<feature type="region of interest" description="Disordered" evidence="1">
    <location>
        <begin position="20"/>
        <end position="43"/>
    </location>
</feature>
<reference evidence="2" key="1">
    <citation type="submission" date="2021-12" db="EMBL/GenBank/DDBJ databases">
        <authorList>
            <person name="King R."/>
        </authorList>
    </citation>
    <scope>NUCLEOTIDE SEQUENCE</scope>
</reference>
<proteinExistence type="predicted"/>
<feature type="compositionally biased region" description="Polar residues" evidence="1">
    <location>
        <begin position="124"/>
        <end position="145"/>
    </location>
</feature>
<evidence type="ECO:0000256" key="1">
    <source>
        <dbReference type="SAM" id="MobiDB-lite"/>
    </source>
</evidence>
<dbReference type="AlphaFoldDB" id="A0A9N9N4D1"/>
<feature type="compositionally biased region" description="Basic residues" evidence="1">
    <location>
        <begin position="25"/>
        <end position="43"/>
    </location>
</feature>
<sequence length="145" mass="16840">MLEQLAERYGLSLVTSVPTGSLPPRVHRGRKLTGMQPRRHRRRAGLQRWMTTPAEELSKDIWNKGLRPVECEFMRPLLAERQYRPDDMSSCLDSEQDDAEYVLTQMHKSKESLAKSQRKIIESEPSTVRKQLNVENSTRNGNNYN</sequence>
<dbReference type="EMBL" id="OU893341">
    <property type="protein sequence ID" value="CAG9782907.1"/>
    <property type="molecule type" value="Genomic_DNA"/>
</dbReference>
<keyword evidence="3" id="KW-1185">Reference proteome</keyword>